<dbReference type="InterPro" id="IPR031325">
    <property type="entry name" value="RHS_repeat"/>
</dbReference>
<evidence type="ECO:0000256" key="3">
    <source>
        <dbReference type="SAM" id="Phobius"/>
    </source>
</evidence>
<feature type="transmembrane region" description="Helical" evidence="3">
    <location>
        <begin position="4472"/>
        <end position="4493"/>
    </location>
</feature>
<dbReference type="Pfam" id="PF25023">
    <property type="entry name" value="TEN_YD-shell"/>
    <property type="match status" value="2"/>
</dbReference>
<organism evidence="5 6">
    <name type="scientific">Ramlibacter tataouinensis</name>
    <dbReference type="NCBI Taxonomy" id="94132"/>
    <lineage>
        <taxon>Bacteria</taxon>
        <taxon>Pseudomonadati</taxon>
        <taxon>Pseudomonadota</taxon>
        <taxon>Betaproteobacteria</taxon>
        <taxon>Burkholderiales</taxon>
        <taxon>Comamonadaceae</taxon>
        <taxon>Ramlibacter</taxon>
    </lineage>
</organism>
<evidence type="ECO:0000313" key="5">
    <source>
        <dbReference type="EMBL" id="AMO24179.1"/>
    </source>
</evidence>
<evidence type="ECO:0000313" key="6">
    <source>
        <dbReference type="Proteomes" id="UP000070433"/>
    </source>
</evidence>
<dbReference type="EMBL" id="CP010951">
    <property type="protein sequence ID" value="AMO24179.1"/>
    <property type="molecule type" value="Genomic_DNA"/>
</dbReference>
<dbReference type="SUPFAM" id="SSF101898">
    <property type="entry name" value="NHL repeat"/>
    <property type="match status" value="1"/>
</dbReference>
<reference evidence="5 6" key="1">
    <citation type="journal article" date="2014" name="Int. J. Syst. Evol. Microbiol.">
        <title>Ramlibacter solisilvae sp. nov., isolated from forest soil, and emended description of the genus Ramlibacter.</title>
        <authorList>
            <person name="Lee H.J."/>
            <person name="Lee S.H."/>
            <person name="Lee S.S."/>
            <person name="Lee J.S."/>
            <person name="Kim Y."/>
            <person name="Kim S.C."/>
            <person name="Jeon C.O."/>
        </authorList>
    </citation>
    <scope>NUCLEOTIDE SEQUENCE [LARGE SCALE GENOMIC DNA]</scope>
    <source>
        <strain evidence="5 6">5-10</strain>
    </source>
</reference>
<evidence type="ECO:0000259" key="4">
    <source>
        <dbReference type="PROSITE" id="PS51782"/>
    </source>
</evidence>
<dbReference type="PANTHER" id="PTHR32305">
    <property type="match status" value="1"/>
</dbReference>
<dbReference type="InterPro" id="IPR006530">
    <property type="entry name" value="YD"/>
</dbReference>
<dbReference type="InterPro" id="IPR050708">
    <property type="entry name" value="T6SS_VgrG/RHS"/>
</dbReference>
<feature type="region of interest" description="Disordered" evidence="2">
    <location>
        <begin position="4617"/>
        <end position="4641"/>
    </location>
</feature>
<sequence>MSLTSMATVGQRGVFGQALQGRNGEQVYVNVANGNLVLQDQDDRLVAHGMDAVALRTYNSQGLLTDDNGDNWTNGVYLCQMQLVGTVNTAGSTVIRTAMDGAQATYAYTTIDGKGKYVSTAGSGAYDTVESIGGQLVWTDGDTQITETYQQGGKGRVLERRDLNGNYWQFNYDGKTGFLNWVRSGSAQKSSGERTNYHYNDKNQLDWVATEHVDPADPNKTSTITRTYYDYDASGRLQTVSVDLSPNDNTRGADKYVTTYSYDGASKRISRIAQNDQTSLDIQYTLVGSEYRVWKITDALGDATTYAYANGRTSVTDALGHVTLYDYDAKGQLTKVTGSGTGSGTPTTALEWNSNGDLLRVTDGEGRSIVMEYKGGNQTLQRDSLGNTIERRYTEKNQLLAETVYTVSDPDGAGSGRAAGAQVTRYVYDEKIPTRLLFVVSPEGRVTEHRYNGFGERTTTIQYNGAAHGVTSLAPADGISLASVRAWASAQNPQLATRADMDYDARGQLIKLTQWAALDAGGNGNANGAAVTRYTYDQAGLLLNTIDANNVGTSYLYDGLGRVWLTTDAESRQTQTTYADSSATTIVLNKATGVSTTSVYDKAGRLVSVAQGGGANANLATTRFSYDADNRLLMTEDATGVRRFTLWDTDGRKVAEVDGDGTLTEYSYDRSDRLAATIVYAAPVDLIKFIDATGQPKAPALDSIRPNGGGRQVSRTYDSAGRLWRVAEPNGAVTETVYDGASRIIAINRYAAGSPTPDRVTRNFYDADGLLLATLDEDGYLTEFTYDNAGRMVQRYRYITATEPATRAGGTLSQLRPEKVLPNGPSTAPAYDALTTHIVNGRGQVVGEVDAEGYLTESRYDPYGQLTQRIRYADKAAGIISPSARIEDLRPSLANPEDRSTIWGYDALHRVILEINPEGTQTTYSYDIAGNLSSTVHAVGRPETRSLLARYDLLGRVTAELSAEGAKKIQAGADVESTWAQYALHHTYDAAGRRTSTTDANNLKTLFFYDADGRVTYTVNAEGEVTQNSYDAFGQLSATVKFANRVGKPALTGWAGGLDATALKDALVSSDKDSTTSYGYDVLGHLHTVTDALLHITQIDYNAFGEETDRSEDLGDGTRVKTHIDRDRRGLQTRVTADLGGIAVVTEMDYDAFGRVIRIEDANHNERRRWYDRIGRALALQDGLETNRYVEYDAFDRVVKETDARGSETIHSYDRVHRTLKVTSGEITVTTTFDALGRTASVKDGRGNTTSYVYDANGNLKSTSTPEGEFKNDYDRGGRLVQTTDAGGRVVTFGYDGANRVHVRHTDPKKLDLTTTFEYDGKGQQILVTDNENRKTRYEYDLAGRVSAQIVDPDGLALATRFEYDAQGRTLKVTDPGNRVTQYVYDKLGRRTSETVDPGGLALTRRYDYDANGNVTAVTGPDGGVTRYTYDAENRVVLTVGPTGAVTRNGYNVEGQLDVTTTYSAAVDTSTLGPRPTSDEVSAQLGANAAVELTVSRVLDRHGRTTATVNSLGEVVRFKYDEAGNVIERRAYARRVIGWTAGTEPNPPEDPSDRLQRTVYDGLNRAIYSVDGNNALTALRYDKSGNLSERVTYTTPLPAGTAMTLEALSALEPGLRSASDQRTRMAYDGAGRMTHTTDGADSVTELVYDGSGLVVQRIAHANTTAGNPDGVASSSTDRVSCYAYDAAGRLRFSVDALGTVTEHANDNSRNVVRETTFAMRVAAPSAAHHYRIEDLDHIAQTANDRTQRMGYDNAGRRVLTIDAEAQVTTTGYDALGNVTLVQRHAALADVGSLTDASTLDQLKATVPTGSADRIGHYSYDRAGRLTDSTDVLGHRKHTDYDTWGRIDGTAEFSYGGGVDRSSSFEYDAAGRMTDSTDALAGTEHYEYDGVGNRISFRNKKGAVWTYEYDAAGRVVKETSPEVQLTVSNITVGADGIEHISQGSTGAAAVVTRLAYDAVGNLRFRTEALGRPEERTTEYQYDGAGRQVRVVHPEVGVYSRTADSAANGARSVATRTETRRNLVTVTAYNAFGEAVANQDVAGNNSHKTYDKLGRLIWEVDAAGYVTGYQRNVFGDVERFTRYAMPTTMGGRAGELSADQIAAVVNAPGSHASDRFLESTFDHVGRAIHVTESGVYNYDSSAADALHQYFTVGRTTHNTYDAFGDLIQVNQLKNSAAGTWQYENRYYDAAGRLRTVIDAAGFVTSQDFDDYGNLLVRTEYANALTGWTGSQRPASPPLAGTDPNDRTVTAQYDKLGRKKCETRVNVVYADPGSATSTRGNLSTFYEYDAVGNLTATTDAAGAVTRSYYDALGRVLAVAEPTRGGATGGSTVTPLTEFLRDAYGNVIVSMQRAKGAATATATSYVANVDTEDRITLTAYDKAGRAIVSRDAGGNEHYASFDAFGHLAKQWQGVTGSDDITRTLFRIFEYDALGQQTHVVDPDTMSAAPQWVSTATNYNAFGEVTSRAVNGEEVEYFRYDNAGRLWNTNTGDGIGRITLYDLQGNATADLRSQGGVRIDMIQSAEEAVQMGGAGIRRTDQKFDLAGHVIEQILPERAEVQGGVTIHRTFLQNAVLSSALPAETESARSWDGVNSVKLVWNSLADLGSGDIRVEIQYVQIGAVTMVGDESEATAVTQDGPIATRTVLLSSEQGASGADVSWSDPTIGDFGGILRVVSVKVWKKDVQGAYQQVLGQAGANAVEIAAPPDQSATVRLQVRPLGGAWADVSLVNFGDAFRYDTTDLAIGDYEYQVRVANVGEEERTTATGALNIAHASLAVIGLPLTAGRAGLPAGTLSWQDPGNGVTQIFRSRTAGGTDWTSKSVTTAGPGFSGIDLTPYPSGDYEYELLWCMAGDPFPYAHATGQMTLVAAIPPKPVPPVGIPHIEGVGIVALSEESGGGHYAVAWSGLPRMNAEVRYRPYGATGSWSTLPVSGGADESGAVLQSASLEGMPAGHYQYWITLTVPGEASLAAQSIGELTLQAGTGHYELRLDSHTETVTVHPEDPEHFVIGYAQGTLTYGPPVVIGTDENGQPIFGHYYGRNASGQVVGLPYRGTHTVTDEVTPPPPSNFIISSTLNYGFPVVVGTDPSGQPILGAHYERLPNGTVVAVPYTETETISRQIEHAVQPPDPVGFIVSSQVTYGAPVVVGYDEPGNAILGEHYAYGPSGAIVGVPYTVTDVSTRPVQHTVQPPDPADFVISSQPIYGAPVVVGYDEAGAPILGEHYAFAAGEIVAVPYIVFDTVTHTEEVAVQVPVQFLVHEPIYSETTEPVFETRTETRQVAYEELVGRTPVIAYDEAGNPFQVTDENGNPLYEDVYETRYREETYTHEVQVGTRTVSTLVGYDDHYETQYETQYETRTTTESVPRTVYPDPPSMYVIGGRVTYGAPVVVGYDEAGNHILGEHYAYNASGEIVAVPYTVTEIVTETSTRTVVPEDPSHFITGSAIVYGAPVVVGYDEAGNAILGEHYAYDASGKIVAVPFMVTETATEEVTRTIVPEDSSHFITGGTIVYGSPVVVGYDETGNPILGEHYAYDDHGNIVAVPYTVTTEVDDDFLTVPEDPSHFIIGGEPGAKIYGAPVVTGYDESGAPIYGLGYEMGSDGQVRTYDYDTAQTTYTEVQVWVEDGSPTPTLVDQSPEYKPGYTVPGVPGQYSATGSTQPDTAAISGGPQRTVLTQTRGQDGASRIERPRIFQTADRWGNVTSITDPRQSSWVTTYRYDASNHMVEQHQPDEDGNAGGPVTRVFFDRLGNQVGVLDAMNHFNGEVYDAAGNLVQELHADGGVVRYNYNVFGERTQMRDAMGHETAYAYNKLGQQTEITRLGAGDTAFVIYSSGFGEGWFAESGKLGYRLERTGAIVERATYDQAGRKLTQTNGNGEVTEYTYDLHGNVSSVTVGGQRQQSAAYDNQGRKIAEVDGLGNASSWSYDYFGRLKSHGTIGGTVYEYGYDAAQQLVSQTGGGQSITYSYDAAGQVTRIVDSQPAGGAYSSKTTRYAYDRAGHKILENTVQDGVTYQDNHIAYDALGRVRWVGDTRAYALFDYDAVGNRTHVFTHLMNGETDHNDERYYAYDALNRQVLVDSYDAAGNDLRARGHIVGYDKNGNRTSDTFQGTKILPEDGVQDVLGYDESSGEVIYGHEHTVYHNAGLGLVTEEYGYDGMGRLKSIVRDGIQTDLRLYDAAGRLIHTGPKDALPKSYFQMASGEDDGQPLPGTGTESRINHYDAQGRLRYTRAQKNDDAGHLTDKYTVDYQEFDAAGNLLRYVMNDAASGAVNTYTYDLAKFDGYKEGVVRGTSNKMQPGTTTNSYDANGFLVKVDDSTKDSYDRRFVNDLGGQVLAVNQGGNVLRQLIVNGEVLARYGMAPSELQPKTKQGDPNMVDTNEFLFGYRPINPEFPTAAPGAYTVKSGDTLRSIAQTAYGDVRLWFRIAEANGLEGDADLRAGQTLSLPNIVSGASNASGTFQPYDPSKVVGDTTPNLPAPKPKKASWWKQLIVIIVAIVVSVLSYGALAPHMGGLGQFASIAAGALSGAAGSIAGQLAGMALGVQESFSWKGVAVGAIGGAIGGGLAGSSLAGSSPGNIIARALITAALTQGIGVATGLQKRFDWRSVAAAAVGAGIGVVVGEAFGNLGVKGTENSPRFDDEGNRMPGSAEQDGQRYYSSGTAGNMSYSAANLMKTALVTAGGGLASSVVRGGHIEAAQIAVDAFGNALGQGIVDAVNLPDRGNDQLSDEQVNWILGNNMRRDAVWVVAENKAGDSGIRATSDAGGGSSLLDDDGDVGPFPNIFADIEKARAAARTAQSIAVTSGAGGPIDTLGSIEDPYVGSGLSGIEGRIGARIGKTIIDYNLGPRSLGLAGTVLSGYGVAAGVATLSPALVTLSVDQIFANAKLTATGETSPTLLNQGLQAGFGLSPSEAAWVEMYITAGSAAGPAVIHAARSRINAGLGLRAPSINAVAGNIEAEVAGDFTPLKFQGDRLYALMPSNEGAGPLRWMRTGRIDPAPSVHGNSLKNPNPTHVYAIRDETGAAWKIGESARGLNGQGLSLRAEQQVRELNLLYPDKFFSSEVRAWQPDKASGRAHETRFIERYRSMFGQDVLPGNLTNR</sequence>
<dbReference type="SMART" id="SM00257">
    <property type="entry name" value="LysM"/>
    <property type="match status" value="1"/>
</dbReference>
<dbReference type="InterPro" id="IPR036779">
    <property type="entry name" value="LysM_dom_sf"/>
</dbReference>
<dbReference type="PROSITE" id="PS51782">
    <property type="entry name" value="LYSM"/>
    <property type="match status" value="1"/>
</dbReference>
<dbReference type="Proteomes" id="UP000070433">
    <property type="component" value="Chromosome"/>
</dbReference>
<feature type="transmembrane region" description="Helical" evidence="3">
    <location>
        <begin position="4505"/>
        <end position="4527"/>
    </location>
</feature>
<dbReference type="Gene3D" id="2.180.10.10">
    <property type="entry name" value="RHS repeat-associated core"/>
    <property type="match status" value="11"/>
</dbReference>
<dbReference type="InterPro" id="IPR056823">
    <property type="entry name" value="TEN-like_YD-shell"/>
</dbReference>
<feature type="transmembrane region" description="Helical" evidence="3">
    <location>
        <begin position="4590"/>
        <end position="4613"/>
    </location>
</feature>
<dbReference type="CDD" id="cd00118">
    <property type="entry name" value="LysM"/>
    <property type="match status" value="1"/>
</dbReference>
<protein>
    <recommendedName>
        <fullName evidence="4">LysM domain-containing protein</fullName>
    </recommendedName>
</protein>
<dbReference type="Pfam" id="PF01476">
    <property type="entry name" value="LysM"/>
    <property type="match status" value="1"/>
</dbReference>
<dbReference type="Gene3D" id="3.10.350.10">
    <property type="entry name" value="LysM domain"/>
    <property type="match status" value="1"/>
</dbReference>
<evidence type="ECO:0000256" key="2">
    <source>
        <dbReference type="SAM" id="MobiDB-lite"/>
    </source>
</evidence>
<name>A0A127JWB7_9BURK</name>
<dbReference type="NCBIfam" id="TIGR01643">
    <property type="entry name" value="YD_repeat_2x"/>
    <property type="match status" value="16"/>
</dbReference>
<keyword evidence="3" id="KW-1133">Transmembrane helix</keyword>
<keyword evidence="3" id="KW-0472">Membrane</keyword>
<keyword evidence="6" id="KW-1185">Reference proteome</keyword>
<dbReference type="InterPro" id="IPR018392">
    <property type="entry name" value="LysM"/>
</dbReference>
<feature type="domain" description="LysM" evidence="4">
    <location>
        <begin position="4385"/>
        <end position="4432"/>
    </location>
</feature>
<proteinExistence type="predicted"/>
<evidence type="ECO:0000256" key="1">
    <source>
        <dbReference type="ARBA" id="ARBA00022737"/>
    </source>
</evidence>
<accession>A0A127JWB7</accession>
<feature type="transmembrane region" description="Helical" evidence="3">
    <location>
        <begin position="4533"/>
        <end position="4552"/>
    </location>
</feature>
<dbReference type="PANTHER" id="PTHR32305:SF15">
    <property type="entry name" value="PROTEIN RHSA-RELATED"/>
    <property type="match status" value="1"/>
</dbReference>
<gene>
    <name evidence="5" type="ORF">UC35_16715</name>
</gene>
<keyword evidence="3" id="KW-0812">Transmembrane</keyword>
<keyword evidence="1" id="KW-0677">Repeat</keyword>
<dbReference type="PATRIC" id="fig|94132.3.peg.3415"/>
<dbReference type="Pfam" id="PF05593">
    <property type="entry name" value="RHS_repeat"/>
    <property type="match status" value="10"/>
</dbReference>